<protein>
    <submittedName>
        <fullName evidence="2">Uncharacterized protein</fullName>
    </submittedName>
</protein>
<gene>
    <name evidence="2" type="ORF">GGQ57_005016</name>
</gene>
<evidence type="ECO:0000313" key="3">
    <source>
        <dbReference type="Proteomes" id="UP000533637"/>
    </source>
</evidence>
<dbReference type="EMBL" id="JACHOC010000013">
    <property type="protein sequence ID" value="MBB4625070.1"/>
    <property type="molecule type" value="Genomic_DNA"/>
</dbReference>
<reference evidence="2 3" key="1">
    <citation type="submission" date="2020-08" db="EMBL/GenBank/DDBJ databases">
        <title>Genomic Encyclopedia of Type Strains, Phase IV (KMG-IV): sequencing the most valuable type-strain genomes for metagenomic binning, comparative biology and taxonomic classification.</title>
        <authorList>
            <person name="Goeker M."/>
        </authorList>
    </citation>
    <scope>NUCLEOTIDE SEQUENCE [LARGE SCALE GENOMIC DNA]</scope>
    <source>
        <strain evidence="2 3">DSM 102983</strain>
    </source>
</reference>
<sequence length="148" mass="17442">MWNKLMIVLLLLVGSQAIFSQTWLDKTDKNILQYISENKERIENCKQTDTLFIMTDQEEDELGRLFKVSYRFYLENNVCVSYERLLPIHRYWAATLLEEISLQEAEASGEEIDVDGETLNTIYTFDDYQIHLSLKDDLLILLYTKCTP</sequence>
<feature type="chain" id="PRO_5047287528" evidence="1">
    <location>
        <begin position="21"/>
        <end position="148"/>
    </location>
</feature>
<comment type="caution">
    <text evidence="2">The sequence shown here is derived from an EMBL/GenBank/DDBJ whole genome shotgun (WGS) entry which is preliminary data.</text>
</comment>
<name>A0ABR6KU85_9BACT</name>
<keyword evidence="1" id="KW-0732">Signal</keyword>
<dbReference type="RefSeq" id="WP_122375319.1">
    <property type="nucleotide sequence ID" value="NZ_BMPB01000017.1"/>
</dbReference>
<organism evidence="2 3">
    <name type="scientific">Parabacteroides faecis</name>
    <dbReference type="NCBI Taxonomy" id="1217282"/>
    <lineage>
        <taxon>Bacteria</taxon>
        <taxon>Pseudomonadati</taxon>
        <taxon>Bacteroidota</taxon>
        <taxon>Bacteroidia</taxon>
        <taxon>Bacteroidales</taxon>
        <taxon>Tannerellaceae</taxon>
        <taxon>Parabacteroides</taxon>
    </lineage>
</organism>
<keyword evidence="3" id="KW-1185">Reference proteome</keyword>
<evidence type="ECO:0000256" key="1">
    <source>
        <dbReference type="SAM" id="SignalP"/>
    </source>
</evidence>
<dbReference type="Proteomes" id="UP000533637">
    <property type="component" value="Unassembled WGS sequence"/>
</dbReference>
<proteinExistence type="predicted"/>
<evidence type="ECO:0000313" key="2">
    <source>
        <dbReference type="EMBL" id="MBB4625070.1"/>
    </source>
</evidence>
<feature type="signal peptide" evidence="1">
    <location>
        <begin position="1"/>
        <end position="20"/>
    </location>
</feature>
<accession>A0ABR6KU85</accession>